<reference evidence="4" key="1">
    <citation type="submission" date="2016-04" db="EMBL/GenBank/DDBJ databases">
        <title>Cephalotus genome sequencing.</title>
        <authorList>
            <person name="Fukushima K."/>
            <person name="Hasebe M."/>
            <person name="Fang X."/>
        </authorList>
    </citation>
    <scope>NUCLEOTIDE SEQUENCE [LARGE SCALE GENOMIC DNA]</scope>
    <source>
        <strain evidence="4">cv. St1</strain>
    </source>
</reference>
<dbReference type="EMBL" id="BDDD01004812">
    <property type="protein sequence ID" value="GAV88370.1"/>
    <property type="molecule type" value="Genomic_DNA"/>
</dbReference>
<accession>A0A1Q3D7C4</accession>
<dbReference type="Proteomes" id="UP000187406">
    <property type="component" value="Unassembled WGS sequence"/>
</dbReference>
<sequence length="128" mass="13719">MVLLVMALVLSLLNEASLVVGDIGTAASYNPPYLPTRCNGYRQDQFPPGNLFVSVSEGLWDNGAACGRRYRMRCLSGTNNPCKGATIDVTVVDLCPKPCPSTITMSISAFAAVSRSSNAKINVEYIQI</sequence>
<dbReference type="SUPFAM" id="SSF50685">
    <property type="entry name" value="Barwin-like endoglucanases"/>
    <property type="match status" value="1"/>
</dbReference>
<dbReference type="PANTHER" id="PTHR47480">
    <property type="entry name" value="EG45-LIKE DOMAIN CONTAINING PROTEIN"/>
    <property type="match status" value="1"/>
</dbReference>
<name>A0A1Q3D7C4_CEPFO</name>
<feature type="chain" id="PRO_5010375204" evidence="1">
    <location>
        <begin position="19"/>
        <end position="128"/>
    </location>
</feature>
<dbReference type="PANTHER" id="PTHR47480:SF6">
    <property type="entry name" value="EXPANSIN-LIKE EG45 DOMAIN-CONTAINING PROTEIN"/>
    <property type="match status" value="1"/>
</dbReference>
<dbReference type="CDD" id="cd22269">
    <property type="entry name" value="DPBB_EG45-like"/>
    <property type="match status" value="1"/>
</dbReference>
<dbReference type="OrthoDB" id="587249at2759"/>
<dbReference type="SMART" id="SM00837">
    <property type="entry name" value="DPBB_1"/>
    <property type="match status" value="1"/>
</dbReference>
<dbReference type="AlphaFoldDB" id="A0A1Q3D7C4"/>
<keyword evidence="1" id="KW-0732">Signal</keyword>
<proteinExistence type="predicted"/>
<evidence type="ECO:0000256" key="1">
    <source>
        <dbReference type="SAM" id="SignalP"/>
    </source>
</evidence>
<organism evidence="3 4">
    <name type="scientific">Cephalotus follicularis</name>
    <name type="common">Albany pitcher plant</name>
    <dbReference type="NCBI Taxonomy" id="3775"/>
    <lineage>
        <taxon>Eukaryota</taxon>
        <taxon>Viridiplantae</taxon>
        <taxon>Streptophyta</taxon>
        <taxon>Embryophyta</taxon>
        <taxon>Tracheophyta</taxon>
        <taxon>Spermatophyta</taxon>
        <taxon>Magnoliopsida</taxon>
        <taxon>eudicotyledons</taxon>
        <taxon>Gunneridae</taxon>
        <taxon>Pentapetalae</taxon>
        <taxon>rosids</taxon>
        <taxon>fabids</taxon>
        <taxon>Oxalidales</taxon>
        <taxon>Cephalotaceae</taxon>
        <taxon>Cephalotus</taxon>
    </lineage>
</organism>
<feature type="domain" description="Expansin-like EG45" evidence="2">
    <location>
        <begin position="24"/>
        <end position="128"/>
    </location>
</feature>
<dbReference type="Gene3D" id="2.40.40.10">
    <property type="entry name" value="RlpA-like domain"/>
    <property type="match status" value="1"/>
</dbReference>
<dbReference type="InParanoid" id="A0A1Q3D7C4"/>
<comment type="caution">
    <text evidence="3">The sequence shown here is derived from an EMBL/GenBank/DDBJ whole genome shotgun (WGS) entry which is preliminary data.</text>
</comment>
<evidence type="ECO:0000313" key="4">
    <source>
        <dbReference type="Proteomes" id="UP000187406"/>
    </source>
</evidence>
<dbReference type="PROSITE" id="PS50842">
    <property type="entry name" value="EXPANSIN_EG45"/>
    <property type="match status" value="1"/>
</dbReference>
<evidence type="ECO:0000313" key="3">
    <source>
        <dbReference type="EMBL" id="GAV88370.1"/>
    </source>
</evidence>
<dbReference type="STRING" id="3775.A0A1Q3D7C4"/>
<dbReference type="InterPro" id="IPR036908">
    <property type="entry name" value="RlpA-like_sf"/>
</dbReference>
<protein>
    <submittedName>
        <fullName evidence="3">DPBB_1 domain-containing protein</fullName>
    </submittedName>
</protein>
<dbReference type="InterPro" id="IPR009009">
    <property type="entry name" value="RlpA-like_DPBB"/>
</dbReference>
<gene>
    <name evidence="3" type="ORF">CFOL_v3_31793</name>
</gene>
<evidence type="ECO:0000259" key="2">
    <source>
        <dbReference type="PROSITE" id="PS50842"/>
    </source>
</evidence>
<keyword evidence="4" id="KW-1185">Reference proteome</keyword>
<feature type="signal peptide" evidence="1">
    <location>
        <begin position="1"/>
        <end position="18"/>
    </location>
</feature>
<dbReference type="Pfam" id="PF03330">
    <property type="entry name" value="DPBB_1"/>
    <property type="match status" value="1"/>
</dbReference>
<dbReference type="InterPro" id="IPR007112">
    <property type="entry name" value="Expansin/allergen_DPBB_dom"/>
</dbReference>